<dbReference type="RefSeq" id="WP_345548650.1">
    <property type="nucleotide sequence ID" value="NZ_BAABRT010000003.1"/>
</dbReference>
<feature type="repeat" description="ANK" evidence="3">
    <location>
        <begin position="35"/>
        <end position="67"/>
    </location>
</feature>
<dbReference type="InterPro" id="IPR036770">
    <property type="entry name" value="Ankyrin_rpt-contain_sf"/>
</dbReference>
<evidence type="ECO:0008006" key="6">
    <source>
        <dbReference type="Google" id="ProtNLM"/>
    </source>
</evidence>
<dbReference type="Gene3D" id="1.25.40.20">
    <property type="entry name" value="Ankyrin repeat-containing domain"/>
    <property type="match status" value="1"/>
</dbReference>
<organism evidence="4 5">
    <name type="scientific">Microbulbifer aestuariivivens</name>
    <dbReference type="NCBI Taxonomy" id="1908308"/>
    <lineage>
        <taxon>Bacteria</taxon>
        <taxon>Pseudomonadati</taxon>
        <taxon>Pseudomonadota</taxon>
        <taxon>Gammaproteobacteria</taxon>
        <taxon>Cellvibrionales</taxon>
        <taxon>Microbulbiferaceae</taxon>
        <taxon>Microbulbifer</taxon>
    </lineage>
</organism>
<dbReference type="PANTHER" id="PTHR24171">
    <property type="entry name" value="ANKYRIN REPEAT DOMAIN-CONTAINING PROTEIN 39-RELATED"/>
    <property type="match status" value="1"/>
</dbReference>
<evidence type="ECO:0000313" key="4">
    <source>
        <dbReference type="EMBL" id="GAA5524013.1"/>
    </source>
</evidence>
<comment type="caution">
    <text evidence="4">The sequence shown here is derived from an EMBL/GenBank/DDBJ whole genome shotgun (WGS) entry which is preliminary data.</text>
</comment>
<dbReference type="Proteomes" id="UP001408594">
    <property type="component" value="Unassembled WGS sequence"/>
</dbReference>
<proteinExistence type="predicted"/>
<sequence>MSLPPLHSALVQQQLPALESALSGGADPNAVDPIMGNAPLHLAAQIPDSRFLQRLIDAGALINQQTPQHGVTALMVAVWHRQPDNVALLLAQPTVNLEIVAHFGMKAEALIDFGASSDDAFGRQQSTHMAALFAEAREQRATWQARLLAFNIVVDAILSDAD</sequence>
<dbReference type="PROSITE" id="PS50297">
    <property type="entry name" value="ANK_REP_REGION"/>
    <property type="match status" value="1"/>
</dbReference>
<protein>
    <recommendedName>
        <fullName evidence="6">Ankyrin repeat domain-containing protein</fullName>
    </recommendedName>
</protein>
<dbReference type="PROSITE" id="PS50088">
    <property type="entry name" value="ANK_REPEAT"/>
    <property type="match status" value="1"/>
</dbReference>
<dbReference type="Pfam" id="PF12796">
    <property type="entry name" value="Ank_2"/>
    <property type="match status" value="1"/>
</dbReference>
<dbReference type="EMBL" id="BAABRT010000003">
    <property type="protein sequence ID" value="GAA5524013.1"/>
    <property type="molecule type" value="Genomic_DNA"/>
</dbReference>
<accession>A0ABP9WLE0</accession>
<keyword evidence="1" id="KW-0677">Repeat</keyword>
<gene>
    <name evidence="4" type="ORF">Maes01_00565</name>
</gene>
<evidence type="ECO:0000256" key="2">
    <source>
        <dbReference type="ARBA" id="ARBA00023043"/>
    </source>
</evidence>
<evidence type="ECO:0000256" key="3">
    <source>
        <dbReference type="PROSITE-ProRule" id="PRU00023"/>
    </source>
</evidence>
<reference evidence="4 5" key="1">
    <citation type="submission" date="2024-02" db="EMBL/GenBank/DDBJ databases">
        <title>Microbulbifer aestuariivivens NBRC 112533.</title>
        <authorList>
            <person name="Ichikawa N."/>
            <person name="Katano-Makiyama Y."/>
            <person name="Hidaka K."/>
        </authorList>
    </citation>
    <scope>NUCLEOTIDE SEQUENCE [LARGE SCALE GENOMIC DNA]</scope>
    <source>
        <strain evidence="4 5">NBRC 112533</strain>
    </source>
</reference>
<evidence type="ECO:0000313" key="5">
    <source>
        <dbReference type="Proteomes" id="UP001408594"/>
    </source>
</evidence>
<keyword evidence="5" id="KW-1185">Reference proteome</keyword>
<dbReference type="SUPFAM" id="SSF48403">
    <property type="entry name" value="Ankyrin repeat"/>
    <property type="match status" value="1"/>
</dbReference>
<keyword evidence="2 3" id="KW-0040">ANK repeat</keyword>
<dbReference type="InterPro" id="IPR002110">
    <property type="entry name" value="Ankyrin_rpt"/>
</dbReference>
<dbReference type="SMART" id="SM00248">
    <property type="entry name" value="ANK"/>
    <property type="match status" value="3"/>
</dbReference>
<evidence type="ECO:0000256" key="1">
    <source>
        <dbReference type="ARBA" id="ARBA00022737"/>
    </source>
</evidence>
<name>A0ABP9WLE0_9GAMM</name>